<dbReference type="InterPro" id="IPR036078">
    <property type="entry name" value="Spo11/TopoVI_A_sf"/>
</dbReference>
<dbReference type="GO" id="GO:0003677">
    <property type="term" value="F:DNA binding"/>
    <property type="evidence" value="ECO:0007669"/>
    <property type="project" value="InterPro"/>
</dbReference>
<dbReference type="Pfam" id="PF23947">
    <property type="entry name" value="DUF7281"/>
    <property type="match status" value="1"/>
</dbReference>
<name>G4T0M7_META2</name>
<dbReference type="SUPFAM" id="SSF56726">
    <property type="entry name" value="DNA topoisomerase IV, alpha subunit"/>
    <property type="match status" value="1"/>
</dbReference>
<feature type="domain" description="DUF7281" evidence="1">
    <location>
        <begin position="96"/>
        <end position="292"/>
    </location>
</feature>
<dbReference type="HOGENOM" id="CLU_083613_0_0_6"/>
<organism evidence="2 3">
    <name type="scientific">Methylotuvimicrobium alcaliphilum (strain DSM 19304 / NCIMB 14124 / VKM B-2133 / 20Z)</name>
    <name type="common">Methylomicrobium alcaliphilum</name>
    <dbReference type="NCBI Taxonomy" id="1091494"/>
    <lineage>
        <taxon>Bacteria</taxon>
        <taxon>Pseudomonadati</taxon>
        <taxon>Pseudomonadota</taxon>
        <taxon>Gammaproteobacteria</taxon>
        <taxon>Methylococcales</taxon>
        <taxon>Methylococcaceae</taxon>
        <taxon>Methylotuvimicrobium</taxon>
    </lineage>
</organism>
<dbReference type="PATRIC" id="fig|271065.3.peg.4116"/>
<evidence type="ECO:0000313" key="3">
    <source>
        <dbReference type="Proteomes" id="UP000008315"/>
    </source>
</evidence>
<reference evidence="3" key="1">
    <citation type="journal article" date="2012" name="J. Bacteriol.">
        <title>Genome sequence of the haloalkaliphilic methanotrophic bacterium Methylomicrobium alcaliphilum 20Z.</title>
        <authorList>
            <person name="Vuilleumier S."/>
            <person name="Khmelenina V.N."/>
            <person name="Bringel F."/>
            <person name="Reshetnikov A.S."/>
            <person name="Lajus A."/>
            <person name="Mangenot S."/>
            <person name="Rouy Z."/>
            <person name="Op den Camp H.J."/>
            <person name="Jetten M.S."/>
            <person name="Dispirito A.A."/>
            <person name="Dunfield P."/>
            <person name="Klotz M.G."/>
            <person name="Semrau J.D."/>
            <person name="Stein L.Y."/>
            <person name="Barbe V."/>
            <person name="Medigue C."/>
            <person name="Trotsenko Y.A."/>
            <person name="Kalyuzhnaya M.G."/>
        </authorList>
    </citation>
    <scope>NUCLEOTIDE SEQUENCE [LARGE SCALE GENOMIC DNA]</scope>
    <source>
        <strain evidence="3">DSM 19304 / NCIMB 14124 / VKM B-2133 / 20Z</strain>
    </source>
</reference>
<sequence length="298" mass="33503">MNRKLFNWISELVASGPDRSTTRPVSALGSEVTERYRCGHLHNGKLVFTAQDKLELRRRVREETGFDPLRESLPDDRLEIAKFHANEKLAGKPVSDDYLLLNSPDGFVCINDKQITLHPESIPAAGLFCLNSGIESVDHDALVVVENLAIMSLCASFELPPMARRALWAYRGDPKTGSKTNVCHDFVDRFGANKTVVVFSDMDPKGLEIALTMPHANYWLGPVPESWQTWLKKQEVGNSDGYYLQARSMTYLKRLSGAGALSEPMSALIECLQNERSSCRQEHMYSHKIELGLLPIRR</sequence>
<dbReference type="InterPro" id="IPR055705">
    <property type="entry name" value="DUF7281"/>
</dbReference>
<dbReference type="AlphaFoldDB" id="G4T0M7"/>
<protein>
    <recommendedName>
        <fullName evidence="1">DUF7281 domain-containing protein</fullName>
    </recommendedName>
</protein>
<dbReference type="RefSeq" id="WP_014150385.1">
    <property type="nucleotide sequence ID" value="NC_016112.1"/>
</dbReference>
<evidence type="ECO:0000259" key="1">
    <source>
        <dbReference type="Pfam" id="PF23947"/>
    </source>
</evidence>
<dbReference type="GO" id="GO:0005694">
    <property type="term" value="C:chromosome"/>
    <property type="evidence" value="ECO:0007669"/>
    <property type="project" value="InterPro"/>
</dbReference>
<keyword evidence="3" id="KW-1185">Reference proteome</keyword>
<accession>G4T0M7</accession>
<dbReference type="STRING" id="1091494.MEALZ_3980"/>
<dbReference type="KEGG" id="mah:MEALZ_3980"/>
<gene>
    <name evidence="2" type="ordered locus">MEALZ_3980</name>
</gene>
<proteinExistence type="predicted"/>
<evidence type="ECO:0000313" key="2">
    <source>
        <dbReference type="EMBL" id="CCE25636.1"/>
    </source>
</evidence>
<dbReference type="EMBL" id="FO082060">
    <property type="protein sequence ID" value="CCE25636.1"/>
    <property type="molecule type" value="Genomic_DNA"/>
</dbReference>
<dbReference type="Proteomes" id="UP000008315">
    <property type="component" value="Chromosome"/>
</dbReference>